<dbReference type="PANTHER" id="PTHR30572">
    <property type="entry name" value="MEMBRANE COMPONENT OF TRANSPORTER-RELATED"/>
    <property type="match status" value="1"/>
</dbReference>
<gene>
    <name evidence="10" type="ORF">CEN89_2</name>
</gene>
<evidence type="ECO:0000256" key="4">
    <source>
        <dbReference type="ARBA" id="ARBA00022989"/>
    </source>
</evidence>
<evidence type="ECO:0008006" key="12">
    <source>
        <dbReference type="Google" id="ProtNLM"/>
    </source>
</evidence>
<feature type="transmembrane region" description="Helical" evidence="7">
    <location>
        <begin position="256"/>
        <end position="283"/>
    </location>
</feature>
<feature type="transmembrane region" description="Helical" evidence="7">
    <location>
        <begin position="21"/>
        <end position="45"/>
    </location>
</feature>
<dbReference type="InterPro" id="IPR050250">
    <property type="entry name" value="Macrolide_Exporter_MacB"/>
</dbReference>
<dbReference type="AlphaFoldDB" id="A0A554LKQ7"/>
<evidence type="ECO:0000313" key="10">
    <source>
        <dbReference type="EMBL" id="TSC93465.1"/>
    </source>
</evidence>
<evidence type="ECO:0000256" key="5">
    <source>
        <dbReference type="ARBA" id="ARBA00023136"/>
    </source>
</evidence>
<dbReference type="Pfam" id="PF12704">
    <property type="entry name" value="MacB_PCD"/>
    <property type="match status" value="1"/>
</dbReference>
<name>A0A554LKQ7_9BACT</name>
<feature type="domain" description="MacB-like periplasmic core" evidence="9">
    <location>
        <begin position="21"/>
        <end position="232"/>
    </location>
</feature>
<keyword evidence="4 7" id="KW-1133">Transmembrane helix</keyword>
<evidence type="ECO:0000256" key="1">
    <source>
        <dbReference type="ARBA" id="ARBA00004651"/>
    </source>
</evidence>
<accession>A0A554LKQ7</accession>
<reference evidence="10 11" key="1">
    <citation type="submission" date="2017-07" db="EMBL/GenBank/DDBJ databases">
        <title>Mechanisms for carbon and nitrogen cycling indicate functional differentiation within the Candidate Phyla Radiation.</title>
        <authorList>
            <person name="Danczak R.E."/>
            <person name="Johnston M.D."/>
            <person name="Kenah C."/>
            <person name="Slattery M."/>
            <person name="Wrighton K.C."/>
            <person name="Wilkins M.J."/>
        </authorList>
    </citation>
    <scope>NUCLEOTIDE SEQUENCE [LARGE SCALE GENOMIC DNA]</scope>
    <source>
        <strain evidence="10">Licking1014_7</strain>
    </source>
</reference>
<protein>
    <recommendedName>
        <fullName evidence="12">ABC transport system permease protein</fullName>
    </recommendedName>
</protein>
<evidence type="ECO:0000259" key="8">
    <source>
        <dbReference type="Pfam" id="PF02687"/>
    </source>
</evidence>
<evidence type="ECO:0000313" key="11">
    <source>
        <dbReference type="Proteomes" id="UP000315689"/>
    </source>
</evidence>
<evidence type="ECO:0000256" key="7">
    <source>
        <dbReference type="SAM" id="Phobius"/>
    </source>
</evidence>
<keyword evidence="2" id="KW-1003">Cell membrane</keyword>
<comment type="subcellular location">
    <subcellularLocation>
        <location evidence="1">Cell membrane</location>
        <topology evidence="1">Multi-pass membrane protein</topology>
    </subcellularLocation>
</comment>
<evidence type="ECO:0000259" key="9">
    <source>
        <dbReference type="Pfam" id="PF12704"/>
    </source>
</evidence>
<dbReference type="InterPro" id="IPR003838">
    <property type="entry name" value="ABC3_permease_C"/>
</dbReference>
<dbReference type="GO" id="GO:0005886">
    <property type="term" value="C:plasma membrane"/>
    <property type="evidence" value="ECO:0007669"/>
    <property type="project" value="UniProtKB-SubCell"/>
</dbReference>
<dbReference type="Pfam" id="PF02687">
    <property type="entry name" value="FtsX"/>
    <property type="match status" value="1"/>
</dbReference>
<proteinExistence type="inferred from homology"/>
<comment type="similarity">
    <text evidence="6">Belongs to the ABC-4 integral membrane protein family.</text>
</comment>
<evidence type="ECO:0000256" key="3">
    <source>
        <dbReference type="ARBA" id="ARBA00022692"/>
    </source>
</evidence>
<dbReference type="GO" id="GO:0022857">
    <property type="term" value="F:transmembrane transporter activity"/>
    <property type="evidence" value="ECO:0007669"/>
    <property type="project" value="TreeGrafter"/>
</dbReference>
<feature type="domain" description="ABC3 transporter permease C-terminal" evidence="8">
    <location>
        <begin position="260"/>
        <end position="384"/>
    </location>
</feature>
<feature type="transmembrane region" description="Helical" evidence="7">
    <location>
        <begin position="304"/>
        <end position="328"/>
    </location>
</feature>
<evidence type="ECO:0000256" key="6">
    <source>
        <dbReference type="ARBA" id="ARBA00038076"/>
    </source>
</evidence>
<dbReference type="PANTHER" id="PTHR30572:SF4">
    <property type="entry name" value="ABC TRANSPORTER PERMEASE YTRF"/>
    <property type="match status" value="1"/>
</dbReference>
<sequence length="391" mass="42342">MRLSDIILLSLQNLLGNKMRSFLTILGVGVGIGAIIFLVGIGFGVQDLTIKKLTTSSATTSLEVYSGNPDLVKLDSKVVQRISNFPEVEKISASTSLPGQSAYAEVNTETLIKIVDSNYYELNQTKFLAGVKPKAKNEITVSNGLLKLFNISDPQSIIAKEIQLSLFMLQNQSDGKDSYEMKGLVVGVIDNPSQIVEIQDSDFSVSAIDYSRIKIKAKSVSDVAAVQKKVNDLGFEVSSLMEKLNEINRVFKVIQIVLASFGLIALAVAAIGMFNTMTVTLLERTREIGIIRALGARRKEVEKLFIFESGMIGLAGGVMGVILAYILSLFVNVGINLLAKSVGQEGLAIFRLPVSFVGGVIVFSLLVGIITGIYPSLRAARLNPLQALRYE</sequence>
<comment type="caution">
    <text evidence="10">The sequence shown here is derived from an EMBL/GenBank/DDBJ whole genome shotgun (WGS) entry which is preliminary data.</text>
</comment>
<dbReference type="InterPro" id="IPR025857">
    <property type="entry name" value="MacB_PCD"/>
</dbReference>
<dbReference type="EMBL" id="VMGK01000001">
    <property type="protein sequence ID" value="TSC93465.1"/>
    <property type="molecule type" value="Genomic_DNA"/>
</dbReference>
<feature type="transmembrane region" description="Helical" evidence="7">
    <location>
        <begin position="348"/>
        <end position="374"/>
    </location>
</feature>
<organism evidence="10 11">
    <name type="scientific">Candidatus Berkelbacteria bacterium Licking1014_7</name>
    <dbReference type="NCBI Taxonomy" id="2017147"/>
    <lineage>
        <taxon>Bacteria</taxon>
        <taxon>Candidatus Berkelbacteria</taxon>
    </lineage>
</organism>
<keyword evidence="3 7" id="KW-0812">Transmembrane</keyword>
<dbReference type="Proteomes" id="UP000315689">
    <property type="component" value="Unassembled WGS sequence"/>
</dbReference>
<keyword evidence="5 7" id="KW-0472">Membrane</keyword>
<evidence type="ECO:0000256" key="2">
    <source>
        <dbReference type="ARBA" id="ARBA00022475"/>
    </source>
</evidence>